<dbReference type="GO" id="GO:0046983">
    <property type="term" value="F:protein dimerization activity"/>
    <property type="evidence" value="ECO:0007669"/>
    <property type="project" value="InterPro"/>
</dbReference>
<dbReference type="PANTHER" id="PTHR45749:SF33">
    <property type="entry name" value="ZINC FINGER MYM-TYPE PROTEIN 1"/>
    <property type="match status" value="1"/>
</dbReference>
<dbReference type="STRING" id="1676925.ENSPKIP00000035656"/>
<dbReference type="GeneTree" id="ENSGT00940000154356"/>
<accession>A0A3B3SZZ1</accession>
<feature type="domain" description="HAT C-terminal dimerisation" evidence="2">
    <location>
        <begin position="812"/>
        <end position="871"/>
    </location>
</feature>
<reference evidence="3" key="1">
    <citation type="submission" date="2025-08" db="UniProtKB">
        <authorList>
            <consortium name="Ensembl"/>
        </authorList>
    </citation>
    <scope>IDENTIFICATION</scope>
</reference>
<dbReference type="Proteomes" id="UP000261540">
    <property type="component" value="Unplaced"/>
</dbReference>
<feature type="region of interest" description="Disordered" evidence="1">
    <location>
        <begin position="683"/>
        <end position="713"/>
    </location>
</feature>
<dbReference type="InterPro" id="IPR012337">
    <property type="entry name" value="RNaseH-like_sf"/>
</dbReference>
<evidence type="ECO:0000256" key="1">
    <source>
        <dbReference type="SAM" id="MobiDB-lite"/>
    </source>
</evidence>
<evidence type="ECO:0000259" key="2">
    <source>
        <dbReference type="Pfam" id="PF05699"/>
    </source>
</evidence>
<reference evidence="3" key="2">
    <citation type="submission" date="2025-09" db="UniProtKB">
        <authorList>
            <consortium name="Ensembl"/>
        </authorList>
    </citation>
    <scope>IDENTIFICATION</scope>
</reference>
<dbReference type="Pfam" id="PF05699">
    <property type="entry name" value="Dimer_Tnp_hAT"/>
    <property type="match status" value="1"/>
</dbReference>
<name>A0A3B3SZZ1_9TELE</name>
<dbReference type="PANTHER" id="PTHR45749">
    <property type="match status" value="1"/>
</dbReference>
<evidence type="ECO:0000313" key="3">
    <source>
        <dbReference type="Ensembl" id="ENSPKIP00000035656.1"/>
    </source>
</evidence>
<feature type="region of interest" description="Disordered" evidence="1">
    <location>
        <begin position="38"/>
        <end position="57"/>
    </location>
</feature>
<proteinExistence type="predicted"/>
<organism evidence="3 4">
    <name type="scientific">Paramormyrops kingsleyae</name>
    <dbReference type="NCBI Taxonomy" id="1676925"/>
    <lineage>
        <taxon>Eukaryota</taxon>
        <taxon>Metazoa</taxon>
        <taxon>Chordata</taxon>
        <taxon>Craniata</taxon>
        <taxon>Vertebrata</taxon>
        <taxon>Euteleostomi</taxon>
        <taxon>Actinopterygii</taxon>
        <taxon>Neopterygii</taxon>
        <taxon>Teleostei</taxon>
        <taxon>Osteoglossocephala</taxon>
        <taxon>Osteoglossomorpha</taxon>
        <taxon>Osteoglossiformes</taxon>
        <taxon>Mormyridae</taxon>
        <taxon>Paramormyrops</taxon>
    </lineage>
</organism>
<keyword evidence="4" id="KW-1185">Reference proteome</keyword>
<dbReference type="InterPro" id="IPR008906">
    <property type="entry name" value="HATC_C_dom"/>
</dbReference>
<dbReference type="SUPFAM" id="SSF53098">
    <property type="entry name" value="Ribonuclease H-like"/>
    <property type="match status" value="1"/>
</dbReference>
<protein>
    <recommendedName>
        <fullName evidence="2">HAT C-terminal dimerisation domain-containing protein</fullName>
    </recommendedName>
</protein>
<evidence type="ECO:0000313" key="4">
    <source>
        <dbReference type="Proteomes" id="UP000261540"/>
    </source>
</evidence>
<dbReference type="AlphaFoldDB" id="A0A3B3SZZ1"/>
<dbReference type="Ensembl" id="ENSPKIT00000016590.1">
    <property type="protein sequence ID" value="ENSPKIP00000035656.1"/>
    <property type="gene ID" value="ENSPKIG00000014522.1"/>
</dbReference>
<feature type="compositionally biased region" description="Basic residues" evidence="1">
    <location>
        <begin position="45"/>
        <end position="54"/>
    </location>
</feature>
<sequence>MVKQISSVVKSSENLRQLVDRVTEKRLQPLALSEVTLPQSTCPSRGKKKRRKGRRLAETPTVSLGACSLLPVWDDTAAAPPAATAAAAAALPTAPPAVAAAALPAAPPAVAAAALLAAMPAAATALPTAPQGQPDPLVLPAVPAAAEAPPAGCVSTAPSEAPPAGHVLTAPAEPHDLLSVDPGLWPTKLTDKDRATIVCKLAQKEERDMPHDSQGKPFPDYLKYCKAENGTVKMRRDWLIYSESTDALFCIPCVLFSQGQKRPSHSLLNSDQGYKMCDVKWRCMYDKLPNHENNRAHRHCYFKWKSLQCPERTASGINMQMQRELQYEIERNKALLQRLLDVTLHLASRNLPFRGKTKDLGDVHDGNFLGTLKLLSHYDPLLKDHLEKVKAPRKEGRLTHYLSSDIQNEFIELCGQRQNVVLIRYVHYNKNMKDWEITERFLEFKDFYKKTGSEIAGMIQSVLMDQGIDISDCRGQGYDNGANMSGKIKGVQAQILQKNNLATFSPCASHTLNLVGVHAADSSPEVSTFFGYINRLYSFVSACPERWAIFKDTVGCSLHNLSDTRWSARIDAVKPVAKHLPRVKEALSAILSTCSLSNEARAEAFGLRKYFSSFDAIVLLTIWVKVLQCIDDRNIILQSGKISLEVEAANVRDLKNEIQNLRDSWDAFLSEASLIASQMGVPPKFNKELGRQRKRKRLSDETPDPEESQKDSSDKVFRNTIFFTAMDHIICDLDMRFKTTAGIVEEFAAIIKVGQLSDCDISTVCQPLISKYTKDLTPQFENEIRHLNAIFSVTFSDCSPLALLNAIHKMELQSIFGDVCIAPRIFCTLPVTVACGERVFSKLKLIKSYLRSTMSQERLNNLAILSIESQLALKLDFKDLIEDFASKKSRRLAFSI</sequence>